<name>A0A2P6QS17_ROSCH</name>
<evidence type="ECO:0000313" key="2">
    <source>
        <dbReference type="Proteomes" id="UP000238479"/>
    </source>
</evidence>
<reference evidence="1 2" key="1">
    <citation type="journal article" date="2018" name="Nat. Genet.">
        <title>The Rosa genome provides new insights in the design of modern roses.</title>
        <authorList>
            <person name="Bendahmane M."/>
        </authorList>
    </citation>
    <scope>NUCLEOTIDE SEQUENCE [LARGE SCALE GENOMIC DNA]</scope>
    <source>
        <strain evidence="2">cv. Old Blush</strain>
    </source>
</reference>
<dbReference type="Gramene" id="PRQ36972">
    <property type="protein sequence ID" value="PRQ36972"/>
    <property type="gene ID" value="RchiOBHm_Chr4g0397421"/>
</dbReference>
<comment type="caution">
    <text evidence="1">The sequence shown here is derived from an EMBL/GenBank/DDBJ whole genome shotgun (WGS) entry which is preliminary data.</text>
</comment>
<dbReference type="EMBL" id="PDCK01000042">
    <property type="protein sequence ID" value="PRQ36972.1"/>
    <property type="molecule type" value="Genomic_DNA"/>
</dbReference>
<organism evidence="1 2">
    <name type="scientific">Rosa chinensis</name>
    <name type="common">China rose</name>
    <dbReference type="NCBI Taxonomy" id="74649"/>
    <lineage>
        <taxon>Eukaryota</taxon>
        <taxon>Viridiplantae</taxon>
        <taxon>Streptophyta</taxon>
        <taxon>Embryophyta</taxon>
        <taxon>Tracheophyta</taxon>
        <taxon>Spermatophyta</taxon>
        <taxon>Magnoliopsida</taxon>
        <taxon>eudicotyledons</taxon>
        <taxon>Gunneridae</taxon>
        <taxon>Pentapetalae</taxon>
        <taxon>rosids</taxon>
        <taxon>fabids</taxon>
        <taxon>Rosales</taxon>
        <taxon>Rosaceae</taxon>
        <taxon>Rosoideae</taxon>
        <taxon>Rosoideae incertae sedis</taxon>
        <taxon>Rosa</taxon>
    </lineage>
</organism>
<proteinExistence type="predicted"/>
<keyword evidence="2" id="KW-1185">Reference proteome</keyword>
<sequence length="58" mass="6443">MVSNAALQIPQLTIPCHKLTKLNALVLGLCSNKQLDVLLGLRQLQYLCLMHHTPPQIP</sequence>
<evidence type="ECO:0000313" key="1">
    <source>
        <dbReference type="EMBL" id="PRQ36972.1"/>
    </source>
</evidence>
<accession>A0A2P6QS17</accession>
<protein>
    <submittedName>
        <fullName evidence="1">Uncharacterized protein</fullName>
    </submittedName>
</protein>
<dbReference type="Proteomes" id="UP000238479">
    <property type="component" value="Chromosome 4"/>
</dbReference>
<gene>
    <name evidence="1" type="ORF">RchiOBHm_Chr4g0397421</name>
</gene>
<dbReference type="AlphaFoldDB" id="A0A2P6QS17"/>